<name>A0A1M5AZ32_9BACT</name>
<accession>A0A1M5AZ32</accession>
<organism evidence="1 2">
    <name type="scientific">Flavisolibacter ginsengisoli DSM 18119</name>
    <dbReference type="NCBI Taxonomy" id="1121884"/>
    <lineage>
        <taxon>Bacteria</taxon>
        <taxon>Pseudomonadati</taxon>
        <taxon>Bacteroidota</taxon>
        <taxon>Chitinophagia</taxon>
        <taxon>Chitinophagales</taxon>
        <taxon>Chitinophagaceae</taxon>
        <taxon>Flavisolibacter</taxon>
    </lineage>
</organism>
<proteinExistence type="predicted"/>
<sequence length="65" mass="7535">MKHSANESLYFSGYPLKVAKEETIVVDNTKALLVVVKHNTSIRDAIKEITDNPLNWDLHWFSNYE</sequence>
<evidence type="ECO:0000313" key="2">
    <source>
        <dbReference type="Proteomes" id="UP000184048"/>
    </source>
</evidence>
<dbReference type="Proteomes" id="UP000184048">
    <property type="component" value="Unassembled WGS sequence"/>
</dbReference>
<keyword evidence="2" id="KW-1185">Reference proteome</keyword>
<gene>
    <name evidence="1" type="ORF">SAMN02745131_02418</name>
</gene>
<dbReference type="AlphaFoldDB" id="A0A1M5AZ32"/>
<reference evidence="1 2" key="1">
    <citation type="submission" date="2016-11" db="EMBL/GenBank/DDBJ databases">
        <authorList>
            <person name="Jaros S."/>
            <person name="Januszkiewicz K."/>
            <person name="Wedrychowicz H."/>
        </authorList>
    </citation>
    <scope>NUCLEOTIDE SEQUENCE [LARGE SCALE GENOMIC DNA]</scope>
    <source>
        <strain evidence="1 2">DSM 18119</strain>
    </source>
</reference>
<dbReference type="EMBL" id="FQUU01000009">
    <property type="protein sequence ID" value="SHF35541.1"/>
    <property type="molecule type" value="Genomic_DNA"/>
</dbReference>
<dbReference type="RefSeq" id="WP_072835581.1">
    <property type="nucleotide sequence ID" value="NZ_FQUU01000009.1"/>
</dbReference>
<protein>
    <submittedName>
        <fullName evidence="1">Uncharacterized protein</fullName>
    </submittedName>
</protein>
<evidence type="ECO:0000313" key="1">
    <source>
        <dbReference type="EMBL" id="SHF35541.1"/>
    </source>
</evidence>